<dbReference type="RefSeq" id="WP_213237541.1">
    <property type="nucleotide sequence ID" value="NZ_JAHBCL010000023.1"/>
</dbReference>
<name>A0ABS5PS05_9FIRM</name>
<evidence type="ECO:0000256" key="1">
    <source>
        <dbReference type="SAM" id="Phobius"/>
    </source>
</evidence>
<dbReference type="InterPro" id="IPR027890">
    <property type="entry name" value="DUF4491"/>
</dbReference>
<organism evidence="2 3">
    <name type="scientific">Fusibacter paucivorans</name>
    <dbReference type="NCBI Taxonomy" id="76009"/>
    <lineage>
        <taxon>Bacteria</taxon>
        <taxon>Bacillati</taxon>
        <taxon>Bacillota</taxon>
        <taxon>Clostridia</taxon>
        <taxon>Eubacteriales</taxon>
        <taxon>Eubacteriales Family XII. Incertae Sedis</taxon>
        <taxon>Fusibacter</taxon>
    </lineage>
</organism>
<keyword evidence="1" id="KW-0812">Transmembrane</keyword>
<evidence type="ECO:0000313" key="2">
    <source>
        <dbReference type="EMBL" id="MBS7527682.1"/>
    </source>
</evidence>
<protein>
    <submittedName>
        <fullName evidence="2">DUF4491 family protein</fullName>
    </submittedName>
</protein>
<proteinExistence type="predicted"/>
<keyword evidence="1" id="KW-1133">Transmembrane helix</keyword>
<keyword evidence="3" id="KW-1185">Reference proteome</keyword>
<gene>
    <name evidence="2" type="ORF">KHM83_13430</name>
</gene>
<accession>A0ABS5PS05</accession>
<comment type="caution">
    <text evidence="2">The sequence shown here is derived from an EMBL/GenBank/DDBJ whole genome shotgun (WGS) entry which is preliminary data.</text>
</comment>
<feature type="transmembrane region" description="Helical" evidence="1">
    <location>
        <begin position="6"/>
        <end position="26"/>
    </location>
</feature>
<dbReference type="Proteomes" id="UP000746471">
    <property type="component" value="Unassembled WGS sequence"/>
</dbReference>
<evidence type="ECO:0000313" key="3">
    <source>
        <dbReference type="Proteomes" id="UP000746471"/>
    </source>
</evidence>
<reference evidence="2 3" key="1">
    <citation type="submission" date="2021-05" db="EMBL/GenBank/DDBJ databases">
        <title>Fusibacter ferrireducens sp. nov., an anaerobic, sulfur- and Fe-reducing bacterium isolated from the mangrove sediment.</title>
        <authorList>
            <person name="Qiu D."/>
        </authorList>
    </citation>
    <scope>NUCLEOTIDE SEQUENCE [LARGE SCALE GENOMIC DNA]</scope>
    <source>
        <strain evidence="2 3">DSM 12116</strain>
    </source>
</reference>
<keyword evidence="1" id="KW-0472">Membrane</keyword>
<dbReference type="EMBL" id="JAHBCL010000023">
    <property type="protein sequence ID" value="MBS7527682.1"/>
    <property type="molecule type" value="Genomic_DNA"/>
</dbReference>
<sequence length="97" mass="10945">MALTFNGLIIGLSAFLIIGIFHPIVIKTEYYFGKRVWPIFLVFGLVCILASLLVTINLLSTILGILGFSSLWSIHEIIEQEQRVLKGWFPANPNKKK</sequence>
<dbReference type="Pfam" id="PF14898">
    <property type="entry name" value="DUF4491"/>
    <property type="match status" value="1"/>
</dbReference>
<feature type="transmembrane region" description="Helical" evidence="1">
    <location>
        <begin position="38"/>
        <end position="66"/>
    </location>
</feature>